<dbReference type="InterPro" id="IPR011004">
    <property type="entry name" value="Trimer_LpxA-like_sf"/>
</dbReference>
<evidence type="ECO:0000256" key="1">
    <source>
        <dbReference type="ARBA" id="ARBA00022450"/>
    </source>
</evidence>
<dbReference type="InterPro" id="IPR020806">
    <property type="entry name" value="PKS_PP-bd"/>
</dbReference>
<feature type="transmembrane region" description="Helical" evidence="4">
    <location>
        <begin position="1080"/>
        <end position="1098"/>
    </location>
</feature>
<feature type="transmembrane region" description="Helical" evidence="4">
    <location>
        <begin position="813"/>
        <end position="831"/>
    </location>
</feature>
<dbReference type="InterPro" id="IPR000873">
    <property type="entry name" value="AMP-dep_synth/lig_dom"/>
</dbReference>
<dbReference type="GO" id="GO:0006631">
    <property type="term" value="P:fatty acid metabolic process"/>
    <property type="evidence" value="ECO:0007669"/>
    <property type="project" value="TreeGrafter"/>
</dbReference>
<feature type="transmembrane region" description="Helical" evidence="4">
    <location>
        <begin position="838"/>
        <end position="864"/>
    </location>
</feature>
<feature type="transmembrane region" description="Helical" evidence="4">
    <location>
        <begin position="1337"/>
        <end position="1365"/>
    </location>
</feature>
<gene>
    <name evidence="6" type="ORF">VNI00_007696</name>
</gene>
<dbReference type="GO" id="GO:0031177">
    <property type="term" value="F:phosphopantetheine binding"/>
    <property type="evidence" value="ECO:0007669"/>
    <property type="project" value="InterPro"/>
</dbReference>
<dbReference type="Proteomes" id="UP001383192">
    <property type="component" value="Unassembled WGS sequence"/>
</dbReference>
<dbReference type="Gene3D" id="1.10.1200.10">
    <property type="entry name" value="ACP-like"/>
    <property type="match status" value="1"/>
</dbReference>
<dbReference type="InterPro" id="IPR009081">
    <property type="entry name" value="PP-bd_ACP"/>
</dbReference>
<keyword evidence="2" id="KW-0597">Phosphoprotein</keyword>
<dbReference type="Gene3D" id="3.40.50.12780">
    <property type="entry name" value="N-terminal domain of ligase-like"/>
    <property type="match status" value="1"/>
</dbReference>
<name>A0AAW0CZU2_9AGAR</name>
<feature type="transmembrane region" description="Helical" evidence="4">
    <location>
        <begin position="884"/>
        <end position="908"/>
    </location>
</feature>
<feature type="region of interest" description="Disordered" evidence="3">
    <location>
        <begin position="762"/>
        <end position="784"/>
    </location>
</feature>
<dbReference type="Pfam" id="PF00550">
    <property type="entry name" value="PP-binding"/>
    <property type="match status" value="1"/>
</dbReference>
<dbReference type="InterPro" id="IPR036736">
    <property type="entry name" value="ACP-like_sf"/>
</dbReference>
<dbReference type="PANTHER" id="PTHR43201:SF10">
    <property type="entry name" value="CARRIER DOMAIN-CONTAINING PROTEIN"/>
    <property type="match status" value="1"/>
</dbReference>
<dbReference type="PANTHER" id="PTHR43201">
    <property type="entry name" value="ACYL-COA SYNTHETASE"/>
    <property type="match status" value="1"/>
</dbReference>
<sequence length="1531" mass="166939">MSIPLSFLREQDATSPPGLSLGDTLANQISRSSITTLLDCFCTTSSPAIHSPETSRPPLNHDILRTFVASFHLPCPVSHPPLGPNDRVAIVLPTGPENAVALLAVASYHTCAPLNASCTATELKEDAARLNVKAVLATRDSAERLELASLHQQLGCDVILVDAKSSGPAGLFTMSLLGDAIPQPSFTPTRLHSLDDRSLVLHTSGTSGKKKVVPYTLRSLIVGTWAVVHSWDLQKTDVNMNMMPLFHVGGIVRNLLAPVLSGGSTIVCAGFDPIAFWTVASELGATWYYAAPTIHHAILSSQPDHIDVPRDMKLRMICNAAGGLLPSLALDIKKRFAKAVILPSYGMTECMPIASPPTTYQLERPGCSGVACGPYLSIRDPSNLERELPRGQTGSVSVRGLPMFNGYEVSHDSSVPLDTSAFSSEGWFDSGDMGYMDDDGYLFITGRSKEIINKGGEVVSPFEVEEAIITAAGQFVKTTLAFSVEHDIMQETIGVVIVPTPDKPRIGLGQLHDLLRDHLHPSKWPFLIVYMQDVPKNNAGKPLRIKLSQRLGLGCLSDDVSVLDRHYEADVPHNQASLSESIACRKVEVDLAAVEEKLLAIGGLADVVSRVRGDGVLEAFVSLHLEKRPESSDIRAHLARSLPGYAIPEINVLDGPVLRDDFGDADFDGMVKNIARLRSSDMSPQARAVRDIVADLLNINSSSISSDSDFFLLGGNSLLLGRLSYQIRKQLGVNIPVATIFTNSTIAAIASFVEKELSQSRPSLSNVSGHSSGSATLNDTMPSRRRGQTHPFVVMVQSVPLLFFHQFKAALTWSLLLYLLSYLTPLIDGMFWQRMGSLLCAIFVARFAVRVVAPLAAIMFKWVLIGRYKPGTYPTWSNYYLRWWLVNQSLLMAGRGIFATHPALEIWYYRLLGAKIGRDVRIDRHARLGEFDLITIGDGCRIDNALVRGFCVEREGYFRLEPIVIGDNAIINTYTQISPGSTITKGTVYGPHSSSLEPPSPQECATSNKQSIPEAHWALQVFVGLPVIASVTFISYIPWFYTLWLMFYNTFVLKDGLSPVLGVVYWFAEPQRIGYHLMSRVVRAVFTPLLQLVLGIIVKRALGLNVPGDNSSQLALLRRFINSNLLSQRKLKDAFGILGAHYEAVSVVYRLMGAKIGRRVYWPGSGIYCQDPELLEIGDDVVFGSRSEILTTDAMGSMKISIGNGAMIADRVVLLPGTVVGSKVVLGSGALGARCKIYEAGSTWIGSSNGQAICLNEGSPNQEKPSDTTTPFGRAFYQGKAPYFVFPYPMILAINIVFTAFCAIYWSTAAITAVQVLRILHIYAPHLDLFTSHWYELGILFGLVASCYVIVMNIQAVLAVMWVIATKWMVIGRRKPGKYDWDANDYCQRWQLHLVFTKLMFAGFGSGGVLGPMTGTVFAVWFYRALGAKIAKDCAIFPGGYAGLMTEPDLVQLGDDVSLDNCSVVAHINSRGNFSLNSLNIGNGCAMRTGSRLLSGASMEDHSMLCEHTLLTSGEVADAGGVYVGWPASRA</sequence>
<proteinExistence type="predicted"/>
<dbReference type="GO" id="GO:0031956">
    <property type="term" value="F:medium-chain fatty acid-CoA ligase activity"/>
    <property type="evidence" value="ECO:0007669"/>
    <property type="project" value="TreeGrafter"/>
</dbReference>
<keyword evidence="4" id="KW-1133">Transmembrane helix</keyword>
<dbReference type="InterPro" id="IPR042099">
    <property type="entry name" value="ANL_N_sf"/>
</dbReference>
<protein>
    <recommendedName>
        <fullName evidence="5">Carrier domain-containing protein</fullName>
    </recommendedName>
</protein>
<dbReference type="Pfam" id="PF00501">
    <property type="entry name" value="AMP-binding"/>
    <property type="match status" value="1"/>
</dbReference>
<accession>A0AAW0CZU2</accession>
<comment type="caution">
    <text evidence="6">The sequence shown here is derived from an EMBL/GenBank/DDBJ whole genome shotgun (WGS) entry which is preliminary data.</text>
</comment>
<dbReference type="SUPFAM" id="SSF47336">
    <property type="entry name" value="ACP-like"/>
    <property type="match status" value="1"/>
</dbReference>
<dbReference type="SUPFAM" id="SSF56801">
    <property type="entry name" value="Acetyl-CoA synthetase-like"/>
    <property type="match status" value="1"/>
</dbReference>
<evidence type="ECO:0000256" key="4">
    <source>
        <dbReference type="SAM" id="Phobius"/>
    </source>
</evidence>
<evidence type="ECO:0000313" key="7">
    <source>
        <dbReference type="Proteomes" id="UP001383192"/>
    </source>
</evidence>
<dbReference type="SUPFAM" id="SSF51161">
    <property type="entry name" value="Trimeric LpxA-like enzymes"/>
    <property type="match status" value="3"/>
</dbReference>
<organism evidence="6 7">
    <name type="scientific">Paramarasmius palmivorus</name>
    <dbReference type="NCBI Taxonomy" id="297713"/>
    <lineage>
        <taxon>Eukaryota</taxon>
        <taxon>Fungi</taxon>
        <taxon>Dikarya</taxon>
        <taxon>Basidiomycota</taxon>
        <taxon>Agaricomycotina</taxon>
        <taxon>Agaricomycetes</taxon>
        <taxon>Agaricomycetidae</taxon>
        <taxon>Agaricales</taxon>
        <taxon>Marasmiineae</taxon>
        <taxon>Marasmiaceae</taxon>
        <taxon>Paramarasmius</taxon>
    </lineage>
</organism>
<keyword evidence="7" id="KW-1185">Reference proteome</keyword>
<evidence type="ECO:0000313" key="6">
    <source>
        <dbReference type="EMBL" id="KAK7045443.1"/>
    </source>
</evidence>
<dbReference type="PROSITE" id="PS50075">
    <property type="entry name" value="CARRIER"/>
    <property type="match status" value="1"/>
</dbReference>
<feature type="transmembrane region" description="Helical" evidence="4">
    <location>
        <begin position="1017"/>
        <end position="1041"/>
    </location>
</feature>
<dbReference type="SMART" id="SM00823">
    <property type="entry name" value="PKS_PP"/>
    <property type="match status" value="1"/>
</dbReference>
<feature type="compositionally biased region" description="Low complexity" evidence="3">
    <location>
        <begin position="763"/>
        <end position="774"/>
    </location>
</feature>
<keyword evidence="1" id="KW-0596">Phosphopantetheine</keyword>
<evidence type="ECO:0000256" key="2">
    <source>
        <dbReference type="ARBA" id="ARBA00022553"/>
    </source>
</evidence>
<reference evidence="6 7" key="1">
    <citation type="submission" date="2024-01" db="EMBL/GenBank/DDBJ databases">
        <title>A draft genome for a cacao thread blight-causing isolate of Paramarasmius palmivorus.</title>
        <authorList>
            <person name="Baruah I.K."/>
            <person name="Bukari Y."/>
            <person name="Amoako-Attah I."/>
            <person name="Meinhardt L.W."/>
            <person name="Bailey B.A."/>
            <person name="Cohen S.P."/>
        </authorList>
    </citation>
    <scope>NUCLEOTIDE SEQUENCE [LARGE SCALE GENOMIC DNA]</scope>
    <source>
        <strain evidence="6 7">GH-12</strain>
    </source>
</reference>
<evidence type="ECO:0000256" key="3">
    <source>
        <dbReference type="SAM" id="MobiDB-lite"/>
    </source>
</evidence>
<dbReference type="Gene3D" id="2.160.10.10">
    <property type="entry name" value="Hexapeptide repeat proteins"/>
    <property type="match status" value="3"/>
</dbReference>
<dbReference type="InterPro" id="IPR045851">
    <property type="entry name" value="AMP-bd_C_sf"/>
</dbReference>
<feature type="transmembrane region" description="Helical" evidence="4">
    <location>
        <begin position="1047"/>
        <end position="1068"/>
    </location>
</feature>
<feature type="domain" description="Carrier" evidence="5">
    <location>
        <begin position="680"/>
        <end position="757"/>
    </location>
</feature>
<evidence type="ECO:0000259" key="5">
    <source>
        <dbReference type="PROSITE" id="PS50075"/>
    </source>
</evidence>
<dbReference type="EMBL" id="JAYKXP010000025">
    <property type="protein sequence ID" value="KAK7045443.1"/>
    <property type="molecule type" value="Genomic_DNA"/>
</dbReference>
<keyword evidence="4" id="KW-0812">Transmembrane</keyword>
<dbReference type="Gene3D" id="3.30.300.30">
    <property type="match status" value="1"/>
</dbReference>
<feature type="transmembrane region" description="Helical" evidence="4">
    <location>
        <begin position="1399"/>
        <end position="1423"/>
    </location>
</feature>
<keyword evidence="4" id="KW-0472">Membrane</keyword>
<feature type="transmembrane region" description="Helical" evidence="4">
    <location>
        <begin position="1290"/>
        <end position="1317"/>
    </location>
</feature>